<dbReference type="EMBL" id="CP051204">
    <property type="protein sequence ID" value="QJB38362.1"/>
    <property type="molecule type" value="Genomic_DNA"/>
</dbReference>
<keyword evidence="2" id="KW-1185">Reference proteome</keyword>
<organism evidence="1 2">
    <name type="scientific">Chitinophaga oryzae</name>
    <dbReference type="NCBI Taxonomy" id="2725414"/>
    <lineage>
        <taxon>Bacteria</taxon>
        <taxon>Pseudomonadati</taxon>
        <taxon>Bacteroidota</taxon>
        <taxon>Chitinophagia</taxon>
        <taxon>Chitinophagales</taxon>
        <taxon>Chitinophagaceae</taxon>
        <taxon>Chitinophaga</taxon>
    </lineage>
</organism>
<reference evidence="1" key="1">
    <citation type="submission" date="2020-09" db="EMBL/GenBank/DDBJ databases">
        <authorList>
            <person name="Kittiwongwattana C."/>
        </authorList>
    </citation>
    <scope>NUCLEOTIDE SEQUENCE</scope>
    <source>
        <strain evidence="1">1303</strain>
    </source>
</reference>
<evidence type="ECO:0000313" key="1">
    <source>
        <dbReference type="EMBL" id="QJB38362.1"/>
    </source>
</evidence>
<evidence type="ECO:0000313" key="2">
    <source>
        <dbReference type="Proteomes" id="UP000503144"/>
    </source>
</evidence>
<dbReference type="Proteomes" id="UP000503144">
    <property type="component" value="Chromosome"/>
</dbReference>
<gene>
    <name evidence="1" type="ORF">HF324_10995</name>
</gene>
<name>A0ABX6LEW1_9BACT</name>
<dbReference type="RefSeq" id="WP_168860610.1">
    <property type="nucleotide sequence ID" value="NZ_CP051204.2"/>
</dbReference>
<proteinExistence type="predicted"/>
<protein>
    <submittedName>
        <fullName evidence="1">Uncharacterized protein</fullName>
    </submittedName>
</protein>
<sequence>MVNDYRGETMIFLRQSKMMDQGGTTGQNAAFFLRENPENMDLPRQSLGRSNIIVNIPMLLSALFQGRGQSSLKRPKI</sequence>
<accession>A0ABX6LEW1</accession>